<sequence length="41" mass="4655">MPSYRWKRRAEGGEIQRCEVEPLPLVGEGSDNYAGDEMVTK</sequence>
<feature type="region of interest" description="Disordered" evidence="1">
    <location>
        <begin position="22"/>
        <end position="41"/>
    </location>
</feature>
<accession>A0A376RDI1</accession>
<evidence type="ECO:0000313" key="2">
    <source>
        <dbReference type="EMBL" id="STI15844.1"/>
    </source>
</evidence>
<gene>
    <name evidence="2" type="primary">gspD_2</name>
    <name evidence="2" type="ORF">NCTC10865_01076</name>
</gene>
<evidence type="ECO:0000313" key="3">
    <source>
        <dbReference type="Proteomes" id="UP000254159"/>
    </source>
</evidence>
<organism evidence="2 3">
    <name type="scientific">Escherichia coli</name>
    <dbReference type="NCBI Taxonomy" id="562"/>
    <lineage>
        <taxon>Bacteria</taxon>
        <taxon>Pseudomonadati</taxon>
        <taxon>Pseudomonadota</taxon>
        <taxon>Gammaproteobacteria</taxon>
        <taxon>Enterobacterales</taxon>
        <taxon>Enterobacteriaceae</taxon>
        <taxon>Escherichia</taxon>
    </lineage>
</organism>
<reference evidence="2 3" key="1">
    <citation type="submission" date="2018-06" db="EMBL/GenBank/DDBJ databases">
        <authorList>
            <consortium name="Pathogen Informatics"/>
            <person name="Doyle S."/>
        </authorList>
    </citation>
    <scope>NUCLEOTIDE SEQUENCE [LARGE SCALE GENOMIC DNA]</scope>
    <source>
        <strain evidence="2 3">NCTC10865</strain>
    </source>
</reference>
<protein>
    <submittedName>
        <fullName evidence="2">Type II secretion system protein D</fullName>
    </submittedName>
</protein>
<evidence type="ECO:0000256" key="1">
    <source>
        <dbReference type="SAM" id="MobiDB-lite"/>
    </source>
</evidence>
<name>A0A376RDI1_ECOLX</name>
<dbReference type="AlphaFoldDB" id="A0A376RDI1"/>
<dbReference type="EMBL" id="UGCD01000002">
    <property type="protein sequence ID" value="STI15844.1"/>
    <property type="molecule type" value="Genomic_DNA"/>
</dbReference>
<proteinExistence type="predicted"/>
<dbReference type="Proteomes" id="UP000254159">
    <property type="component" value="Unassembled WGS sequence"/>
</dbReference>